<dbReference type="InterPro" id="IPR006671">
    <property type="entry name" value="Cyclin_N"/>
</dbReference>
<dbReference type="OrthoDB" id="10266018at2759"/>
<protein>
    <submittedName>
        <fullName evidence="2">Cyclin domain-containing protein</fullName>
    </submittedName>
</protein>
<feature type="domain" description="Cyclin N-terminal" evidence="1">
    <location>
        <begin position="11"/>
        <end position="63"/>
    </location>
</feature>
<organism evidence="2">
    <name type="scientific">Fonticula alba</name>
    <name type="common">Slime mold</name>
    <dbReference type="NCBI Taxonomy" id="691883"/>
    <lineage>
        <taxon>Eukaryota</taxon>
        <taxon>Rotosphaerida</taxon>
        <taxon>Fonticulaceae</taxon>
        <taxon>Fonticula</taxon>
    </lineage>
</organism>
<reference evidence="2" key="1">
    <citation type="submission" date="2013-04" db="EMBL/GenBank/DDBJ databases">
        <title>The Genome Sequence of Fonticula alba ATCC 38817.</title>
        <authorList>
            <consortium name="The Broad Institute Genomics Platform"/>
            <person name="Russ C."/>
            <person name="Cuomo C."/>
            <person name="Burger G."/>
            <person name="Gray M.W."/>
            <person name="Holland P.W.H."/>
            <person name="King N."/>
            <person name="Lang F.B.F."/>
            <person name="Roger A.J."/>
            <person name="Ruiz-Trillo I."/>
            <person name="Brown M."/>
            <person name="Walker B."/>
            <person name="Young S."/>
            <person name="Zeng Q."/>
            <person name="Gargeya S."/>
            <person name="Fitzgerald M."/>
            <person name="Haas B."/>
            <person name="Abouelleil A."/>
            <person name="Allen A.W."/>
            <person name="Alvarado L."/>
            <person name="Arachchi H.M."/>
            <person name="Berlin A.M."/>
            <person name="Chapman S.B."/>
            <person name="Gainer-Dewar J."/>
            <person name="Goldberg J."/>
            <person name="Griggs A."/>
            <person name="Gujja S."/>
            <person name="Hansen M."/>
            <person name="Howarth C."/>
            <person name="Imamovic A."/>
            <person name="Ireland A."/>
            <person name="Larimer J."/>
            <person name="McCowan C."/>
            <person name="Murphy C."/>
            <person name="Pearson M."/>
            <person name="Poon T.W."/>
            <person name="Priest M."/>
            <person name="Roberts A."/>
            <person name="Saif S."/>
            <person name="Shea T."/>
            <person name="Sisk P."/>
            <person name="Sykes S."/>
            <person name="Wortman J."/>
            <person name="Nusbaum C."/>
            <person name="Birren B."/>
        </authorList>
    </citation>
    <scope>NUCLEOTIDE SEQUENCE [LARGE SCALE GENOMIC DNA]</scope>
    <source>
        <strain evidence="2">ATCC 38817</strain>
    </source>
</reference>
<dbReference type="STRING" id="691883.A0A058YZV2"/>
<dbReference type="SUPFAM" id="SSF47954">
    <property type="entry name" value="Cyclin-like"/>
    <property type="match status" value="1"/>
</dbReference>
<evidence type="ECO:0000313" key="3">
    <source>
        <dbReference type="Proteomes" id="UP000030693"/>
    </source>
</evidence>
<dbReference type="EMBL" id="KB932293">
    <property type="protein sequence ID" value="KCV67233.1"/>
    <property type="molecule type" value="Genomic_DNA"/>
</dbReference>
<evidence type="ECO:0000259" key="1">
    <source>
        <dbReference type="Pfam" id="PF00134"/>
    </source>
</evidence>
<dbReference type="AlphaFoldDB" id="A0A058YZV2"/>
<feature type="non-terminal residue" evidence="2">
    <location>
        <position position="81"/>
    </location>
</feature>
<dbReference type="GeneID" id="20531070"/>
<dbReference type="Proteomes" id="UP000030693">
    <property type="component" value="Unassembled WGS sequence"/>
</dbReference>
<proteinExistence type="predicted"/>
<keyword evidence="3" id="KW-1185">Reference proteome</keyword>
<dbReference type="Gene3D" id="1.10.472.10">
    <property type="entry name" value="Cyclin-like"/>
    <property type="match status" value="1"/>
</dbReference>
<dbReference type="RefSeq" id="XP_009498362.1">
    <property type="nucleotide sequence ID" value="XM_009500087.1"/>
</dbReference>
<sequence>MFFCYFIQQIAVKHKPQLRTPVAATAIVYFRRYFASFSYSTCDPSLLAASAVLLAIRSEEAAPASSGIAGARTIATAAKVV</sequence>
<accession>A0A058YZV2</accession>
<dbReference type="InterPro" id="IPR036915">
    <property type="entry name" value="Cyclin-like_sf"/>
</dbReference>
<evidence type="ECO:0000313" key="2">
    <source>
        <dbReference type="EMBL" id="KCV67233.1"/>
    </source>
</evidence>
<name>A0A058YZV2_FONAL</name>
<gene>
    <name evidence="2" type="ORF">H696_06345</name>
</gene>
<dbReference type="Pfam" id="PF00134">
    <property type="entry name" value="Cyclin_N"/>
    <property type="match status" value="1"/>
</dbReference>